<keyword evidence="3 7" id="KW-0489">Methyltransferase</keyword>
<dbReference type="eggNOG" id="arCOG00650">
    <property type="taxonomic scope" value="Archaea"/>
</dbReference>
<evidence type="ECO:0000256" key="3">
    <source>
        <dbReference type="ARBA" id="ARBA00022603"/>
    </source>
</evidence>
<dbReference type="GO" id="GO:0008276">
    <property type="term" value="F:protein methyltransferase activity"/>
    <property type="evidence" value="ECO:0007669"/>
    <property type="project" value="InterPro"/>
</dbReference>
<keyword evidence="4 7" id="KW-0808">Transferase</keyword>
<dbReference type="InterPro" id="IPR035996">
    <property type="entry name" value="4pyrrol_Methylase_sf"/>
</dbReference>
<accession>E1QNJ9</accession>
<reference evidence="7 8" key="1">
    <citation type="journal article" date="2010" name="Stand. Genomic Sci.">
        <title>Complete genome sequence of Vulcanisaeta distributa type strain (IC-017).</title>
        <authorList>
            <person name="Mavromatis K."/>
            <person name="Sikorski J."/>
            <person name="Pabst E."/>
            <person name="Teshima H."/>
            <person name="Lapidus A."/>
            <person name="Lucas S."/>
            <person name="Nolan M."/>
            <person name="Glavina Del Rio T."/>
            <person name="Cheng J.F."/>
            <person name="Bruce D."/>
            <person name="Goodwin L."/>
            <person name="Pitluck S."/>
            <person name="Liolios K."/>
            <person name="Ivanova N."/>
            <person name="Mikhailova N."/>
            <person name="Pati A."/>
            <person name="Chen A."/>
            <person name="Palaniappan K."/>
            <person name="Land M."/>
            <person name="Hauser L."/>
            <person name="Chang Y.J."/>
            <person name="Jeffries C.D."/>
            <person name="Rohde M."/>
            <person name="Spring S."/>
            <person name="Goker M."/>
            <person name="Wirth R."/>
            <person name="Woyke T."/>
            <person name="Bristow J."/>
            <person name="Eisen J.A."/>
            <person name="Markowitz V."/>
            <person name="Hugenholtz P."/>
            <person name="Klenk H.P."/>
            <person name="Kyrpides N.C."/>
        </authorList>
    </citation>
    <scope>NUCLEOTIDE SEQUENCE [LARGE SCALE GENOMIC DNA]</scope>
    <source>
        <strain evidence="8">DSM 14429 / JCM 11212 / NBRC 100878 / IC-017</strain>
    </source>
</reference>
<keyword evidence="2" id="KW-0169">Cobalamin biosynthesis</keyword>
<evidence type="ECO:0000256" key="4">
    <source>
        <dbReference type="ARBA" id="ARBA00022679"/>
    </source>
</evidence>
<dbReference type="CDD" id="cd11644">
    <property type="entry name" value="Precorrin-6Y-MT"/>
    <property type="match status" value="1"/>
</dbReference>
<organism evidence="7 8">
    <name type="scientific">Vulcanisaeta distributa (strain DSM 14429 / JCM 11212 / NBRC 100878 / IC-017)</name>
    <dbReference type="NCBI Taxonomy" id="572478"/>
    <lineage>
        <taxon>Archaea</taxon>
        <taxon>Thermoproteota</taxon>
        <taxon>Thermoprotei</taxon>
        <taxon>Thermoproteales</taxon>
        <taxon>Thermoproteaceae</taxon>
        <taxon>Vulcanisaeta</taxon>
    </lineage>
</organism>
<protein>
    <submittedName>
        <fullName evidence="7">Precorrin-6y C5,15-methyltransferase (Decarboxylating), CbiE subunit</fullName>
    </submittedName>
</protein>
<dbReference type="KEGG" id="vdi:Vdis_1915"/>
<name>E1QNJ9_VULDI</name>
<dbReference type="AlphaFoldDB" id="E1QNJ9"/>
<comment type="pathway">
    <text evidence="1">Cofactor biosynthesis; adenosylcobalamin biosynthesis.</text>
</comment>
<dbReference type="Gene3D" id="3.40.1010.10">
    <property type="entry name" value="Cobalt-precorrin-4 Transmethylase, Domain 1"/>
    <property type="match status" value="1"/>
</dbReference>
<dbReference type="GO" id="GO:0009236">
    <property type="term" value="P:cobalamin biosynthetic process"/>
    <property type="evidence" value="ECO:0007669"/>
    <property type="project" value="UniProtKB-UniPathway"/>
</dbReference>
<dbReference type="GeneID" id="9752863"/>
<dbReference type="EMBL" id="CP002100">
    <property type="protein sequence ID" value="ADN51287.1"/>
    <property type="molecule type" value="Genomic_DNA"/>
</dbReference>
<keyword evidence="5" id="KW-0949">S-adenosyl-L-methionine</keyword>
<dbReference type="NCBIfam" id="TIGR02467">
    <property type="entry name" value="CbiE"/>
    <property type="match status" value="1"/>
</dbReference>
<dbReference type="OrthoDB" id="29155at2157"/>
<dbReference type="SUPFAM" id="SSF53790">
    <property type="entry name" value="Tetrapyrrole methylase"/>
    <property type="match status" value="1"/>
</dbReference>
<dbReference type="InterPro" id="IPR014777">
    <property type="entry name" value="4pyrrole_Mease_sub1"/>
</dbReference>
<evidence type="ECO:0000256" key="1">
    <source>
        <dbReference type="ARBA" id="ARBA00004953"/>
    </source>
</evidence>
<dbReference type="InterPro" id="IPR000878">
    <property type="entry name" value="4pyrrol_Mease"/>
</dbReference>
<evidence type="ECO:0000256" key="5">
    <source>
        <dbReference type="ARBA" id="ARBA00022691"/>
    </source>
</evidence>
<keyword evidence="8" id="KW-1185">Reference proteome</keyword>
<evidence type="ECO:0000313" key="8">
    <source>
        <dbReference type="Proteomes" id="UP000006681"/>
    </source>
</evidence>
<sequence length="223" mass="24518">MLYIIGVGPGDPELITVKGLNILRSVNVVAGWGSVLDRFSEYLINKRVIKLSYRDEAEGLKELITSAVNEDAALLMHGDPSVSESQLMAKVTWLCREYGVTYEVVPGVSSVNAVLGMLGIDLDSSVLISLHVRGSLDDRLEELKTILRVLRRYIIVLPPPYPHGPLLIAKALLDLGCDPEVTIIEKATYNNQRITRTRASGMISLGNEFSDLTIMVIPPCSRD</sequence>
<dbReference type="GO" id="GO:0032259">
    <property type="term" value="P:methylation"/>
    <property type="evidence" value="ECO:0007669"/>
    <property type="project" value="UniProtKB-KW"/>
</dbReference>
<dbReference type="Proteomes" id="UP000006681">
    <property type="component" value="Chromosome"/>
</dbReference>
<dbReference type="PANTHER" id="PTHR43182">
    <property type="entry name" value="COBALT-PRECORRIN-6B C(15)-METHYLTRANSFERASE (DECARBOXYLATING)"/>
    <property type="match status" value="1"/>
</dbReference>
<dbReference type="RefSeq" id="WP_013337012.1">
    <property type="nucleotide sequence ID" value="NC_014537.1"/>
</dbReference>
<gene>
    <name evidence="7" type="ordered locus">Vdis_1915</name>
</gene>
<dbReference type="PANTHER" id="PTHR43182:SF1">
    <property type="entry name" value="COBALT-PRECORRIN-7 C(5)-METHYLTRANSFERASE"/>
    <property type="match status" value="1"/>
</dbReference>
<feature type="domain" description="Tetrapyrrole methylase" evidence="6">
    <location>
        <begin position="1"/>
        <end position="199"/>
    </location>
</feature>
<dbReference type="STRING" id="572478.Vdis_1915"/>
<evidence type="ECO:0000313" key="7">
    <source>
        <dbReference type="EMBL" id="ADN51287.1"/>
    </source>
</evidence>
<dbReference type="InterPro" id="IPR050714">
    <property type="entry name" value="Cobalamin_biosynth_MTase"/>
</dbReference>
<dbReference type="Pfam" id="PF00590">
    <property type="entry name" value="TP_methylase"/>
    <property type="match status" value="1"/>
</dbReference>
<dbReference type="UniPathway" id="UPA00148"/>
<evidence type="ECO:0000259" key="6">
    <source>
        <dbReference type="Pfam" id="PF00590"/>
    </source>
</evidence>
<reference evidence="8" key="2">
    <citation type="journal article" date="2010" name="Stand. Genomic Sci.">
        <title>Complete genome sequence of Vulcanisaeta distributa type strain (IC-017T).</title>
        <authorList>
            <person name="Mavromatis K."/>
            <person name="Sikorski J."/>
            <person name="Pabst E."/>
            <person name="Teshima H."/>
            <person name="Lapidus A."/>
            <person name="Lucas S."/>
            <person name="Nolan M."/>
            <person name="Glavina Del Rio T."/>
            <person name="Cheng J."/>
            <person name="Bruce D."/>
            <person name="Goodwin L."/>
            <person name="Pitluck S."/>
            <person name="Liolios K."/>
            <person name="Ivanova N."/>
            <person name="Mikhailova N."/>
            <person name="Pati A."/>
            <person name="Chen A."/>
            <person name="Palaniappan K."/>
            <person name="Land M."/>
            <person name="Hauser L."/>
            <person name="Chang Y."/>
            <person name="Jeffries C."/>
            <person name="Rohde M."/>
            <person name="Spring S."/>
            <person name="Goker M."/>
            <person name="Wirth R."/>
            <person name="Woyke T."/>
            <person name="Bristow J."/>
            <person name="Eisen J."/>
            <person name="Markowitz V."/>
            <person name="Hugenholtz P."/>
            <person name="Klenk H."/>
            <person name="Kyrpides N."/>
        </authorList>
    </citation>
    <scope>NUCLEOTIDE SEQUENCE [LARGE SCALE GENOMIC DNA]</scope>
    <source>
        <strain evidence="8">DSM 14429 / JCM 11212 / NBRC 100878 / IC-017</strain>
    </source>
</reference>
<evidence type="ECO:0000256" key="2">
    <source>
        <dbReference type="ARBA" id="ARBA00022573"/>
    </source>
</evidence>
<proteinExistence type="predicted"/>
<dbReference type="HOGENOM" id="CLU_089162_1_0_2"/>
<dbReference type="InterPro" id="IPR012818">
    <property type="entry name" value="CbiE"/>
</dbReference>